<organism evidence="6 7">
    <name type="scientific">Acidovorax cavernicola</name>
    <dbReference type="NCBI Taxonomy" id="1675792"/>
    <lineage>
        <taxon>Bacteria</taxon>
        <taxon>Pseudomonadati</taxon>
        <taxon>Pseudomonadota</taxon>
        <taxon>Betaproteobacteria</taxon>
        <taxon>Burkholderiales</taxon>
        <taxon>Comamonadaceae</taxon>
        <taxon>Acidovorax</taxon>
    </lineage>
</organism>
<dbReference type="GO" id="GO:0042941">
    <property type="term" value="P:D-alanine transmembrane transport"/>
    <property type="evidence" value="ECO:0007669"/>
    <property type="project" value="TreeGrafter"/>
</dbReference>
<dbReference type="PANTHER" id="PTHR45772">
    <property type="entry name" value="CONSERVED COMPONENT OF ABC TRANSPORTER FOR NATURAL AMINO ACIDS-RELATED"/>
    <property type="match status" value="1"/>
</dbReference>
<keyword evidence="4 6" id="KW-0067">ATP-binding</keyword>
<evidence type="ECO:0000313" key="6">
    <source>
        <dbReference type="EMBL" id="RIX83226.1"/>
    </source>
</evidence>
<evidence type="ECO:0000256" key="2">
    <source>
        <dbReference type="ARBA" id="ARBA00022475"/>
    </source>
</evidence>
<dbReference type="EMBL" id="QXMN01000005">
    <property type="protein sequence ID" value="RIX83226.1"/>
    <property type="molecule type" value="Genomic_DNA"/>
</dbReference>
<evidence type="ECO:0000256" key="3">
    <source>
        <dbReference type="ARBA" id="ARBA00022741"/>
    </source>
</evidence>
<dbReference type="GO" id="GO:0016887">
    <property type="term" value="F:ATP hydrolysis activity"/>
    <property type="evidence" value="ECO:0007669"/>
    <property type="project" value="InterPro"/>
</dbReference>
<dbReference type="Pfam" id="PF00005">
    <property type="entry name" value="ABC_tran"/>
    <property type="match status" value="1"/>
</dbReference>
<dbReference type="SUPFAM" id="SSF52540">
    <property type="entry name" value="P-loop containing nucleoside triphosphate hydrolases"/>
    <property type="match status" value="1"/>
</dbReference>
<keyword evidence="3" id="KW-0547">Nucleotide-binding</keyword>
<protein>
    <submittedName>
        <fullName evidence="6">ABC transporter ATP-binding protein</fullName>
    </submittedName>
</protein>
<dbReference type="PANTHER" id="PTHR45772:SF7">
    <property type="entry name" value="AMINO ACID ABC TRANSPORTER ATP-BINDING PROTEIN"/>
    <property type="match status" value="1"/>
</dbReference>
<dbReference type="GO" id="GO:0005304">
    <property type="term" value="F:L-valine transmembrane transporter activity"/>
    <property type="evidence" value="ECO:0007669"/>
    <property type="project" value="TreeGrafter"/>
</dbReference>
<dbReference type="InterPro" id="IPR032823">
    <property type="entry name" value="BCA_ABC_TP_C"/>
</dbReference>
<dbReference type="GO" id="GO:0015188">
    <property type="term" value="F:L-isoleucine transmembrane transporter activity"/>
    <property type="evidence" value="ECO:0007669"/>
    <property type="project" value="TreeGrafter"/>
</dbReference>
<dbReference type="InterPro" id="IPR017871">
    <property type="entry name" value="ABC_transporter-like_CS"/>
</dbReference>
<dbReference type="GO" id="GO:1903805">
    <property type="term" value="P:L-valine import across plasma membrane"/>
    <property type="evidence" value="ECO:0007669"/>
    <property type="project" value="TreeGrafter"/>
</dbReference>
<dbReference type="GO" id="GO:0005524">
    <property type="term" value="F:ATP binding"/>
    <property type="evidence" value="ECO:0007669"/>
    <property type="project" value="UniProtKB-KW"/>
</dbReference>
<dbReference type="GO" id="GO:0015192">
    <property type="term" value="F:L-phenylalanine transmembrane transporter activity"/>
    <property type="evidence" value="ECO:0007669"/>
    <property type="project" value="TreeGrafter"/>
</dbReference>
<evidence type="ECO:0000256" key="4">
    <source>
        <dbReference type="ARBA" id="ARBA00022840"/>
    </source>
</evidence>
<comment type="caution">
    <text evidence="6">The sequence shown here is derived from an EMBL/GenBank/DDBJ whole genome shotgun (WGS) entry which is preliminary data.</text>
</comment>
<feature type="domain" description="ABC transporter" evidence="5">
    <location>
        <begin position="2"/>
        <end position="244"/>
    </location>
</feature>
<dbReference type="InterPro" id="IPR003593">
    <property type="entry name" value="AAA+_ATPase"/>
</dbReference>
<gene>
    <name evidence="6" type="ORF">D3H34_07270</name>
</gene>
<dbReference type="RefSeq" id="WP_119552769.1">
    <property type="nucleotide sequence ID" value="NZ_QXMN01000005.1"/>
</dbReference>
<dbReference type="PROSITE" id="PS00211">
    <property type="entry name" value="ABC_TRANSPORTER_1"/>
    <property type="match status" value="1"/>
</dbReference>
<accession>A0A9X8GW77</accession>
<dbReference type="OrthoDB" id="9781337at2"/>
<reference evidence="6 7" key="1">
    <citation type="submission" date="2018-09" db="EMBL/GenBank/DDBJ databases">
        <title>Acidovorax cavernicola nov. sp. isolated from Gruta de las Maravillas (Aracena, Spain).</title>
        <authorList>
            <person name="Jurado V."/>
            <person name="Gutierrez-Patricio S."/>
            <person name="Gonzalez-Pimentel J.L."/>
            <person name="Miller A.Z."/>
            <person name="Laiz L."/>
            <person name="Saiz-Jimenez C."/>
        </authorList>
    </citation>
    <scope>NUCLEOTIDE SEQUENCE [LARGE SCALE GENOMIC DNA]</scope>
    <source>
        <strain evidence="6 7">1011MAR4D40.2</strain>
    </source>
</reference>
<evidence type="ECO:0000259" key="5">
    <source>
        <dbReference type="PROSITE" id="PS50893"/>
    </source>
</evidence>
<evidence type="ECO:0000256" key="1">
    <source>
        <dbReference type="ARBA" id="ARBA00022448"/>
    </source>
</evidence>
<dbReference type="Proteomes" id="UP000265619">
    <property type="component" value="Unassembled WGS sequence"/>
</dbReference>
<dbReference type="PROSITE" id="PS50893">
    <property type="entry name" value="ABC_TRANSPORTER_2"/>
    <property type="match status" value="1"/>
</dbReference>
<evidence type="ECO:0000313" key="7">
    <source>
        <dbReference type="Proteomes" id="UP000265619"/>
    </source>
</evidence>
<dbReference type="Gene3D" id="3.40.50.300">
    <property type="entry name" value="P-loop containing nucleotide triphosphate hydrolases"/>
    <property type="match status" value="1"/>
</dbReference>
<dbReference type="InterPro" id="IPR027417">
    <property type="entry name" value="P-loop_NTPase"/>
</dbReference>
<dbReference type="GO" id="GO:0015808">
    <property type="term" value="P:L-alanine transport"/>
    <property type="evidence" value="ECO:0007669"/>
    <property type="project" value="TreeGrafter"/>
</dbReference>
<name>A0A9X8GW77_9BURK</name>
<proteinExistence type="predicted"/>
<keyword evidence="7" id="KW-1185">Reference proteome</keyword>
<dbReference type="GO" id="GO:1903806">
    <property type="term" value="P:L-isoleucine import across plasma membrane"/>
    <property type="evidence" value="ECO:0007669"/>
    <property type="project" value="TreeGrafter"/>
</dbReference>
<sequence length="250" mass="26433">MLALRHVSKSFGGNHVIQDVSLEFAKGSLSAIIGPNGAGKTTLFNLICGTVRPDHGEIVLEGRALQGLPPRHVAARGLARAFQVASLFPTFTPWESFCAAAAPAHLGIAGLFSGFPRASARHRADEVIALLGLGAVARTPVAQLSHGDQKMVDIGIALCARPQVLLLDEPTAGMGPEERWHMVDTVRRLWQSTGLTVLFIEHDMDIVFSVAQDVTVLSYGAILARGAPAAVRADPGVIQAYLGSYAKEAA</sequence>
<keyword evidence="2" id="KW-1003">Cell membrane</keyword>
<keyword evidence="2" id="KW-0472">Membrane</keyword>
<dbReference type="AlphaFoldDB" id="A0A9X8GW77"/>
<dbReference type="InterPro" id="IPR003439">
    <property type="entry name" value="ABC_transporter-like_ATP-bd"/>
</dbReference>
<dbReference type="Pfam" id="PF12399">
    <property type="entry name" value="BCA_ABC_TP_C"/>
    <property type="match status" value="1"/>
</dbReference>
<keyword evidence="1" id="KW-0813">Transport</keyword>
<dbReference type="InterPro" id="IPR051120">
    <property type="entry name" value="ABC_AA/LPS_Transport"/>
</dbReference>
<dbReference type="GO" id="GO:0005886">
    <property type="term" value="C:plasma membrane"/>
    <property type="evidence" value="ECO:0007669"/>
    <property type="project" value="TreeGrafter"/>
</dbReference>
<dbReference type="CDD" id="cd03219">
    <property type="entry name" value="ABC_Mj1267_LivG_branched"/>
    <property type="match status" value="1"/>
</dbReference>
<dbReference type="SMART" id="SM00382">
    <property type="entry name" value="AAA"/>
    <property type="match status" value="1"/>
</dbReference>